<keyword evidence="2" id="KW-0812">Transmembrane</keyword>
<comment type="caution">
    <text evidence="4">The sequence shown here is derived from an EMBL/GenBank/DDBJ whole genome shotgun (WGS) entry which is preliminary data.</text>
</comment>
<dbReference type="InterPro" id="IPR023395">
    <property type="entry name" value="MCP_dom_sf"/>
</dbReference>
<dbReference type="AlphaFoldDB" id="A0A1R3KAB9"/>
<keyword evidence="5" id="KW-1185">Reference proteome</keyword>
<evidence type="ECO:0000256" key="1">
    <source>
        <dbReference type="ARBA" id="ARBA00004141"/>
    </source>
</evidence>
<dbReference type="Gene3D" id="1.50.40.10">
    <property type="entry name" value="Mitochondrial carrier domain"/>
    <property type="match status" value="1"/>
</dbReference>
<accession>A0A1R3KAB9</accession>
<dbReference type="Proteomes" id="UP000187203">
    <property type="component" value="Unassembled WGS sequence"/>
</dbReference>
<evidence type="ECO:0000313" key="4">
    <source>
        <dbReference type="EMBL" id="OMP04031.1"/>
    </source>
</evidence>
<protein>
    <submittedName>
        <fullName evidence="4">Mitochondrial substrate/solute carrier</fullName>
    </submittedName>
</protein>
<dbReference type="EMBL" id="AWUE01014332">
    <property type="protein sequence ID" value="OMP04031.1"/>
    <property type="molecule type" value="Genomic_DNA"/>
</dbReference>
<keyword evidence="3" id="KW-0472">Membrane</keyword>
<organism evidence="4 5">
    <name type="scientific">Corchorus olitorius</name>
    <dbReference type="NCBI Taxonomy" id="93759"/>
    <lineage>
        <taxon>Eukaryota</taxon>
        <taxon>Viridiplantae</taxon>
        <taxon>Streptophyta</taxon>
        <taxon>Embryophyta</taxon>
        <taxon>Tracheophyta</taxon>
        <taxon>Spermatophyta</taxon>
        <taxon>Magnoliopsida</taxon>
        <taxon>eudicotyledons</taxon>
        <taxon>Gunneridae</taxon>
        <taxon>Pentapetalae</taxon>
        <taxon>rosids</taxon>
        <taxon>malvids</taxon>
        <taxon>Malvales</taxon>
        <taxon>Malvaceae</taxon>
        <taxon>Grewioideae</taxon>
        <taxon>Apeibeae</taxon>
        <taxon>Corchorus</taxon>
    </lineage>
</organism>
<reference evidence="5" key="1">
    <citation type="submission" date="2013-09" db="EMBL/GenBank/DDBJ databases">
        <title>Corchorus olitorius genome sequencing.</title>
        <authorList>
            <person name="Alam M."/>
            <person name="Haque M.S."/>
            <person name="Islam M.S."/>
            <person name="Emdad E.M."/>
            <person name="Islam M.M."/>
            <person name="Ahmed B."/>
            <person name="Halim A."/>
            <person name="Hossen Q.M.M."/>
            <person name="Hossain M.Z."/>
            <person name="Ahmed R."/>
            <person name="Khan M.M."/>
            <person name="Islam R."/>
            <person name="Rashid M.M."/>
            <person name="Khan S.A."/>
            <person name="Rahman M.S."/>
            <person name="Alam M."/>
            <person name="Yahiya A.S."/>
            <person name="Khan M.S."/>
            <person name="Azam M.S."/>
            <person name="Haque T."/>
            <person name="Lashkar M.Z.H."/>
            <person name="Akhand A.I."/>
            <person name="Morshed G."/>
            <person name="Roy S."/>
            <person name="Uddin K.S."/>
            <person name="Rabeya T."/>
            <person name="Hossain A.S."/>
            <person name="Chowdhury A."/>
            <person name="Snigdha A.R."/>
            <person name="Mortoza M.S."/>
            <person name="Matin S.A."/>
            <person name="Hoque S.M.E."/>
            <person name="Islam M.K."/>
            <person name="Roy D.K."/>
            <person name="Haider R."/>
            <person name="Moosa M.M."/>
            <person name="Elias S.M."/>
            <person name="Hasan A.M."/>
            <person name="Jahan S."/>
            <person name="Shafiuddin M."/>
            <person name="Mahmood N."/>
            <person name="Shommy N.S."/>
        </authorList>
    </citation>
    <scope>NUCLEOTIDE SEQUENCE [LARGE SCALE GENOMIC DNA]</scope>
    <source>
        <strain evidence="5">cv. O-4</strain>
    </source>
</reference>
<gene>
    <name evidence="4" type="ORF">COLO4_10012</name>
</gene>
<dbReference type="Pfam" id="PF00153">
    <property type="entry name" value="Mito_carr"/>
    <property type="match status" value="1"/>
</dbReference>
<dbReference type="GO" id="GO:0016020">
    <property type="term" value="C:membrane"/>
    <property type="evidence" value="ECO:0007669"/>
    <property type="project" value="UniProtKB-SubCell"/>
</dbReference>
<dbReference type="SUPFAM" id="SSF103506">
    <property type="entry name" value="Mitochondrial carrier"/>
    <property type="match status" value="1"/>
</dbReference>
<proteinExistence type="predicted"/>
<sequence length="117" mass="13063">MYVSKALMAGMAAGAVESLTSSPFELIKLRAQVTSASRIPSVTPATKNRVGVPAMTRLLRGYSLDMKALNHSVGHHQFMMYRGHPKSFRWKDMVHYGEAFVLELLETLYSVACHYTN</sequence>
<dbReference type="InterPro" id="IPR018108">
    <property type="entry name" value="MCP_transmembrane"/>
</dbReference>
<dbReference type="STRING" id="93759.A0A1R3KAB9"/>
<comment type="subcellular location">
    <subcellularLocation>
        <location evidence="1">Membrane</location>
        <topology evidence="1">Multi-pass membrane protein</topology>
    </subcellularLocation>
</comment>
<evidence type="ECO:0000313" key="5">
    <source>
        <dbReference type="Proteomes" id="UP000187203"/>
    </source>
</evidence>
<name>A0A1R3KAB9_9ROSI</name>
<evidence type="ECO:0000256" key="3">
    <source>
        <dbReference type="ARBA" id="ARBA00023136"/>
    </source>
</evidence>
<evidence type="ECO:0000256" key="2">
    <source>
        <dbReference type="ARBA" id="ARBA00022692"/>
    </source>
</evidence>